<organism>
    <name type="scientific">Ixodes scapularis</name>
    <name type="common">Black-legged tick</name>
    <name type="synonym">Deer tick</name>
    <dbReference type="NCBI Taxonomy" id="6945"/>
    <lineage>
        <taxon>Eukaryota</taxon>
        <taxon>Metazoa</taxon>
        <taxon>Ecdysozoa</taxon>
        <taxon>Arthropoda</taxon>
        <taxon>Chelicerata</taxon>
        <taxon>Arachnida</taxon>
        <taxon>Acari</taxon>
        <taxon>Parasitiformes</taxon>
        <taxon>Ixodida</taxon>
        <taxon>Ixodoidea</taxon>
        <taxon>Ixodidae</taxon>
        <taxon>Ixodinae</taxon>
        <taxon>Ixodes</taxon>
    </lineage>
</organism>
<evidence type="ECO:0000256" key="1">
    <source>
        <dbReference type="SAM" id="MobiDB-lite"/>
    </source>
</evidence>
<dbReference type="VEuPathDB" id="VectorBase:ISCW020950"/>
<dbReference type="PaxDb" id="6945-B7Q8U9"/>
<reference evidence="2" key="1">
    <citation type="submission" date="2008-03" db="EMBL/GenBank/DDBJ databases">
        <title>Annotation of Ixodes scapularis.</title>
        <authorList>
            <consortium name="Ixodes scapularis Genome Project Consortium"/>
            <person name="Caler E."/>
            <person name="Hannick L.I."/>
            <person name="Bidwell S."/>
            <person name="Joardar V."/>
            <person name="Thiagarajan M."/>
            <person name="Amedeo P."/>
            <person name="Galinsky K.J."/>
            <person name="Schobel S."/>
            <person name="Inman J."/>
            <person name="Hostetler J."/>
            <person name="Miller J."/>
            <person name="Hammond M."/>
            <person name="Megy K."/>
            <person name="Lawson D."/>
            <person name="Kodira C."/>
            <person name="Sutton G."/>
            <person name="Meyer J."/>
            <person name="Hill C.A."/>
            <person name="Birren B."/>
            <person name="Nene V."/>
            <person name="Collins F."/>
            <person name="Alarcon-Chaidez F."/>
            <person name="Wikel S."/>
            <person name="Strausberg R."/>
        </authorList>
    </citation>
    <scope>NUCLEOTIDE SEQUENCE [LARGE SCALE GENOMIC DNA]</scope>
    <source>
        <strain evidence="2">Wikel colony</strain>
    </source>
</reference>
<sequence>VLFQSYYVRLHLLYFLHHNSWCMCLGGGGLFCQSVGGRIILPRGNWIRPADRMLLIPGPHRPPPPPPPEKTEMKVPPESPLYSRRNPPDRRPSPPPRVP</sequence>
<feature type="compositionally biased region" description="Pro residues" evidence="1">
    <location>
        <begin position="59"/>
        <end position="68"/>
    </location>
</feature>
<name>B7Q8U9_IXOSC</name>
<protein>
    <submittedName>
        <fullName evidence="2">Uncharacterized protein</fullName>
    </submittedName>
</protein>
<dbReference type="EMBL" id="DS886090">
    <property type="protein sequence ID" value="EEC15271.1"/>
    <property type="molecule type" value="Genomic_DNA"/>
</dbReference>
<feature type="region of interest" description="Disordered" evidence="1">
    <location>
        <begin position="57"/>
        <end position="99"/>
    </location>
</feature>
<gene>
    <name evidence="2" type="ORF">IscW_ISCW020950</name>
</gene>
<dbReference type="HOGENOM" id="CLU_2339484_0_0_1"/>
<feature type="non-terminal residue" evidence="2">
    <location>
        <position position="1"/>
    </location>
</feature>
<feature type="non-terminal residue" evidence="2">
    <location>
        <position position="99"/>
    </location>
</feature>
<dbReference type="AlphaFoldDB" id="B7Q8U9"/>
<accession>B7Q8U9</accession>
<evidence type="ECO:0000313" key="2">
    <source>
        <dbReference type="EMBL" id="EEC15271.1"/>
    </source>
</evidence>
<proteinExistence type="predicted"/>